<reference evidence="2 3" key="1">
    <citation type="submission" date="2015-10" db="EMBL/GenBank/DDBJ databases">
        <title>Whole Genome Sequencing of Bacillus ACT Group Temperature Bacteriophages.</title>
        <authorList>
            <person name="Fouts D.E."/>
            <person name="Rasko D.A."/>
            <person name="Cer R.R."/>
            <person name="Jiang L."/>
            <person name="Fedorova N.B."/>
            <person name="Shvartsbeyn A."/>
            <person name="Read T.D."/>
            <person name="Gill S.R."/>
            <person name="Klumpp J."/>
            <person name="Calendar R."/>
        </authorList>
    </citation>
    <scope>NUCLEOTIDE SEQUENCE [LARGE SCALE GENOMIC DNA]</scope>
</reference>
<dbReference type="InterPro" id="IPR021361">
    <property type="entry name" value="Tad2-like_dom"/>
</dbReference>
<evidence type="ECO:0000259" key="1">
    <source>
        <dbReference type="Pfam" id="PF11195"/>
    </source>
</evidence>
<organism evidence="2 3">
    <name type="scientific">Bacillus phage phi4I1</name>
    <dbReference type="NCBI Taxonomy" id="1643325"/>
    <lineage>
        <taxon>Viruses</taxon>
        <taxon>Duplodnaviria</taxon>
        <taxon>Heunggongvirae</taxon>
        <taxon>Uroviricota</taxon>
        <taxon>Caudoviricetes</taxon>
        <taxon>Camtrevirus</taxon>
        <taxon>Camtrevirus BtCS33</taxon>
    </lineage>
</organism>
<gene>
    <name evidence="2" type="ORF">XO27_0047</name>
</gene>
<sequence>MNIQEATKLAMEQNKFISRLHFMKTFKVKIKPTNTYELCGNYPIYPNEFKPRRAWNPCADDLIADDWIIVD</sequence>
<dbReference type="Pfam" id="PF11195">
    <property type="entry name" value="Tad2-like"/>
    <property type="match status" value="1"/>
</dbReference>
<dbReference type="Proteomes" id="UP000222142">
    <property type="component" value="Segment"/>
</dbReference>
<evidence type="ECO:0000313" key="2">
    <source>
        <dbReference type="EMBL" id="ALN97344.1"/>
    </source>
</evidence>
<dbReference type="EMBL" id="KT967075">
    <property type="protein sequence ID" value="ALN97344.1"/>
    <property type="molecule type" value="Genomic_DNA"/>
</dbReference>
<accession>A0A0S2GLC6</accession>
<feature type="domain" description="Thoeris anti-defense 2-like" evidence="1">
    <location>
        <begin position="1"/>
        <end position="70"/>
    </location>
</feature>
<evidence type="ECO:0000313" key="3">
    <source>
        <dbReference type="Proteomes" id="UP000222142"/>
    </source>
</evidence>
<name>A0A0S2GLC6_9CAUD</name>
<proteinExistence type="predicted"/>
<protein>
    <recommendedName>
        <fullName evidence="1">Thoeris anti-defense 2-like domain-containing protein</fullName>
    </recommendedName>
</protein>